<sequence>MKDGLYVVSFESNNKGIGSGTVLVSNDAINGGDYAYYYQGRVLEAELRLRVKQFNRSAQTVFGPLTDFHLILSINEHEDNGYFLEGYVEEYPSFHLQVIAKKVSELIV</sequence>
<reference evidence="2" key="1">
    <citation type="submission" date="2016-10" db="EMBL/GenBank/DDBJ databases">
        <authorList>
            <person name="Varghese N."/>
            <person name="Submissions S."/>
        </authorList>
    </citation>
    <scope>NUCLEOTIDE SEQUENCE [LARGE SCALE GENOMIC DNA]</scope>
    <source>
        <strain evidence="2">OV426</strain>
    </source>
</reference>
<dbReference type="AlphaFoldDB" id="A0A1I4WKW4"/>
<dbReference type="InterPro" id="IPR043019">
    <property type="entry name" value="GrlR_sf"/>
</dbReference>
<gene>
    <name evidence="1" type="ORF">SAMN05428971_0223</name>
</gene>
<dbReference type="EMBL" id="FOVG01000001">
    <property type="protein sequence ID" value="SFN14095.1"/>
    <property type="molecule type" value="Genomic_DNA"/>
</dbReference>
<name>A0A1I4WKW4_9GAMM</name>
<keyword evidence="2" id="KW-1185">Reference proteome</keyword>
<dbReference type="RefSeq" id="WP_175501374.1">
    <property type="nucleotide sequence ID" value="NZ_FOVG01000001.1"/>
</dbReference>
<proteinExistence type="predicted"/>
<organism evidence="1 2">
    <name type="scientific">Candidatus Pantoea varia</name>
    <dbReference type="NCBI Taxonomy" id="1881036"/>
    <lineage>
        <taxon>Bacteria</taxon>
        <taxon>Pseudomonadati</taxon>
        <taxon>Pseudomonadota</taxon>
        <taxon>Gammaproteobacteria</taxon>
        <taxon>Enterobacterales</taxon>
        <taxon>Erwiniaceae</taxon>
        <taxon>Pantoea</taxon>
    </lineage>
</organism>
<dbReference type="Gene3D" id="2.40.128.380">
    <property type="entry name" value="T3SS negative regulator GrlR"/>
    <property type="match status" value="1"/>
</dbReference>
<accession>A0A1I4WKW4</accession>
<evidence type="ECO:0000313" key="1">
    <source>
        <dbReference type="EMBL" id="SFN14095.1"/>
    </source>
</evidence>
<dbReference type="Proteomes" id="UP000198968">
    <property type="component" value="Unassembled WGS sequence"/>
</dbReference>
<protein>
    <submittedName>
        <fullName evidence="1">T3SS negative regulator,GrlR</fullName>
    </submittedName>
</protein>
<evidence type="ECO:0000313" key="2">
    <source>
        <dbReference type="Proteomes" id="UP000198968"/>
    </source>
</evidence>